<evidence type="ECO:0000313" key="2">
    <source>
        <dbReference type="EMBL" id="EUJ29574.1"/>
    </source>
</evidence>
<proteinExistence type="predicted"/>
<dbReference type="Pfam" id="PF07791">
    <property type="entry name" value="Imm11"/>
    <property type="match status" value="1"/>
</dbReference>
<dbReference type="Proteomes" id="UP000019254">
    <property type="component" value="Unassembled WGS sequence"/>
</dbReference>
<dbReference type="EMBL" id="AODE01000019">
    <property type="protein sequence ID" value="EUJ29574.1"/>
    <property type="molecule type" value="Genomic_DNA"/>
</dbReference>
<evidence type="ECO:0000313" key="3">
    <source>
        <dbReference type="Proteomes" id="UP000019254"/>
    </source>
</evidence>
<sequence>MKYYKLLMDSSGENDIVCHYENNYGIQQYDLKMGKKFDGWDDNFEFYYDITEGEVATDYLANDMGWLVVSGKFKKVMEDLGIQAEFFAVNIREKTTKTKLNNYYVTNIIETVDALCLPESEYFETVTKKAGTIYTIQKYAVYGDKLVDKNMFKLPNRQEIPTFVSEIFKDEVSKKKFDRYGIFRD</sequence>
<name>W7BS39_9LIST</name>
<dbReference type="AlphaFoldDB" id="W7BS39"/>
<accession>W7BS39</accession>
<keyword evidence="3" id="KW-1185">Reference proteome</keyword>
<dbReference type="OrthoDB" id="5356505at2"/>
<dbReference type="STRING" id="1265820.PCORN_10457"/>
<feature type="domain" description="Immunity MXAN-0049 protein" evidence="1">
    <location>
        <begin position="2"/>
        <end position="177"/>
    </location>
</feature>
<dbReference type="PATRIC" id="fig|1265820.5.peg.2054"/>
<organism evidence="2 3">
    <name type="scientific">Listeria cornellensis FSL F6-0969</name>
    <dbReference type="NCBI Taxonomy" id="1265820"/>
    <lineage>
        <taxon>Bacteria</taxon>
        <taxon>Bacillati</taxon>
        <taxon>Bacillota</taxon>
        <taxon>Bacilli</taxon>
        <taxon>Bacillales</taxon>
        <taxon>Listeriaceae</taxon>
        <taxon>Listeria</taxon>
    </lineage>
</organism>
<comment type="caution">
    <text evidence="2">The sequence shown here is derived from an EMBL/GenBank/DDBJ whole genome shotgun (WGS) entry which is preliminary data.</text>
</comment>
<evidence type="ECO:0000259" key="1">
    <source>
        <dbReference type="Pfam" id="PF07791"/>
    </source>
</evidence>
<dbReference type="InterPro" id="IPR012433">
    <property type="entry name" value="Imm11"/>
</dbReference>
<protein>
    <recommendedName>
        <fullName evidence="1">Immunity MXAN-0049 protein domain-containing protein</fullName>
    </recommendedName>
</protein>
<reference evidence="2 3" key="1">
    <citation type="journal article" date="2014" name="Int. J. Syst. Evol. Microbiol.">
        <title>Listeria floridensis sp. nov., Listeria aquatica sp. nov., Listeria cornellensis sp. nov., Listeria riparia sp. nov. and Listeria grandensis sp. nov., from agricultural and natural environments.</title>
        <authorList>
            <person name="den Bakker H.C."/>
            <person name="Warchocki S."/>
            <person name="Wright E.M."/>
            <person name="Allred A.F."/>
            <person name="Ahlstrom C."/>
            <person name="Manuel C.S."/>
            <person name="Stasiewicz M.J."/>
            <person name="Burrell A."/>
            <person name="Roof S."/>
            <person name="Strawn L."/>
            <person name="Fortes E.D."/>
            <person name="Nightingale K.K."/>
            <person name="Kephart D."/>
            <person name="Wiedmann M."/>
        </authorList>
    </citation>
    <scope>NUCLEOTIDE SEQUENCE [LARGE SCALE GENOMIC DNA]</scope>
    <source>
        <strain evidence="3">FSL F6-969</strain>
    </source>
</reference>
<gene>
    <name evidence="2" type="ORF">PCORN_10457</name>
</gene>
<dbReference type="RefSeq" id="WP_051999343.1">
    <property type="nucleotide sequence ID" value="NZ_AODE01000019.1"/>
</dbReference>